<evidence type="ECO:0000313" key="5">
    <source>
        <dbReference type="Proteomes" id="UP000318288"/>
    </source>
</evidence>
<dbReference type="Gene3D" id="2.60.40.10">
    <property type="entry name" value="Immunoglobulins"/>
    <property type="match status" value="4"/>
</dbReference>
<feature type="domain" description="LTD" evidence="3">
    <location>
        <begin position="35"/>
        <end position="184"/>
    </location>
</feature>
<protein>
    <submittedName>
        <fullName evidence="4">Inner spore coat protein H</fullName>
    </submittedName>
</protein>
<feature type="domain" description="LTD" evidence="3">
    <location>
        <begin position="1193"/>
        <end position="1317"/>
    </location>
</feature>
<dbReference type="Pfam" id="PF00932">
    <property type="entry name" value="LTD"/>
    <property type="match status" value="4"/>
</dbReference>
<evidence type="ECO:0000313" key="4">
    <source>
        <dbReference type="EMBL" id="TWU59230.1"/>
    </source>
</evidence>
<dbReference type="GO" id="GO:0004553">
    <property type="term" value="F:hydrolase activity, hydrolyzing O-glycosyl compounds"/>
    <property type="evidence" value="ECO:0007669"/>
    <property type="project" value="InterPro"/>
</dbReference>
<dbReference type="InterPro" id="IPR035986">
    <property type="entry name" value="PKD_dom_sf"/>
</dbReference>
<feature type="domain" description="LTD" evidence="3">
    <location>
        <begin position="955"/>
        <end position="1077"/>
    </location>
</feature>
<dbReference type="Gene3D" id="2.60.40.1260">
    <property type="entry name" value="Lamin Tail domain"/>
    <property type="match status" value="4"/>
</dbReference>
<dbReference type="SUPFAM" id="SSF63446">
    <property type="entry name" value="Type I dockerin domain"/>
    <property type="match status" value="1"/>
</dbReference>
<dbReference type="SUPFAM" id="SSF74853">
    <property type="entry name" value="Lamin A/C globular tail domain"/>
    <property type="match status" value="4"/>
</dbReference>
<evidence type="ECO:0000259" key="3">
    <source>
        <dbReference type="PROSITE" id="PS51841"/>
    </source>
</evidence>
<feature type="domain" description="PKD" evidence="2">
    <location>
        <begin position="197"/>
        <end position="281"/>
    </location>
</feature>
<dbReference type="CDD" id="cd00146">
    <property type="entry name" value="PKD"/>
    <property type="match status" value="3"/>
</dbReference>
<feature type="domain" description="PKD" evidence="2">
    <location>
        <begin position="875"/>
        <end position="966"/>
    </location>
</feature>
<dbReference type="PANTHER" id="PTHR40050">
    <property type="entry name" value="INNER SPORE COAT PROTEIN H"/>
    <property type="match status" value="1"/>
</dbReference>
<dbReference type="InterPro" id="IPR000601">
    <property type="entry name" value="PKD_dom"/>
</dbReference>
<feature type="region of interest" description="Disordered" evidence="1">
    <location>
        <begin position="1"/>
        <end position="32"/>
    </location>
</feature>
<gene>
    <name evidence="4" type="primary">cotH_2</name>
    <name evidence="4" type="ORF">Poly51_20160</name>
</gene>
<dbReference type="Pfam" id="PF08757">
    <property type="entry name" value="CotH"/>
    <property type="match status" value="1"/>
</dbReference>
<dbReference type="PANTHER" id="PTHR40050:SF1">
    <property type="entry name" value="INNER SPORE COAT PROTEIN H"/>
    <property type="match status" value="1"/>
</dbReference>
<dbReference type="PROSITE" id="PS50093">
    <property type="entry name" value="PKD"/>
    <property type="match status" value="4"/>
</dbReference>
<dbReference type="InterPro" id="IPR036415">
    <property type="entry name" value="Lamin_tail_dom_sf"/>
</dbReference>
<feature type="domain" description="PKD" evidence="2">
    <location>
        <begin position="1115"/>
        <end position="1206"/>
    </location>
</feature>
<dbReference type="Gene3D" id="1.10.1330.10">
    <property type="entry name" value="Dockerin domain"/>
    <property type="match status" value="1"/>
</dbReference>
<dbReference type="Pfam" id="PF00404">
    <property type="entry name" value="Dockerin_1"/>
    <property type="match status" value="1"/>
</dbReference>
<dbReference type="RefSeq" id="WP_146456684.1">
    <property type="nucleotide sequence ID" value="NZ_SJPW01000002.1"/>
</dbReference>
<name>A0A5C6FFC3_9BACT</name>
<dbReference type="EMBL" id="SJPW01000002">
    <property type="protein sequence ID" value="TWU59230.1"/>
    <property type="molecule type" value="Genomic_DNA"/>
</dbReference>
<organism evidence="4 5">
    <name type="scientific">Rubripirellula tenax</name>
    <dbReference type="NCBI Taxonomy" id="2528015"/>
    <lineage>
        <taxon>Bacteria</taxon>
        <taxon>Pseudomonadati</taxon>
        <taxon>Planctomycetota</taxon>
        <taxon>Planctomycetia</taxon>
        <taxon>Pirellulales</taxon>
        <taxon>Pirellulaceae</taxon>
        <taxon>Rubripirellula</taxon>
    </lineage>
</organism>
<comment type="caution">
    <text evidence="4">The sequence shown here is derived from an EMBL/GenBank/DDBJ whole genome shotgun (WGS) entry which is preliminary data.</text>
</comment>
<feature type="domain" description="LTD" evidence="3">
    <location>
        <begin position="704"/>
        <end position="838"/>
    </location>
</feature>
<dbReference type="InterPro" id="IPR013783">
    <property type="entry name" value="Ig-like_fold"/>
</dbReference>
<reference evidence="4 5" key="1">
    <citation type="submission" date="2019-02" db="EMBL/GenBank/DDBJ databases">
        <title>Deep-cultivation of Planctomycetes and their phenomic and genomic characterization uncovers novel biology.</title>
        <authorList>
            <person name="Wiegand S."/>
            <person name="Jogler M."/>
            <person name="Boedeker C."/>
            <person name="Pinto D."/>
            <person name="Vollmers J."/>
            <person name="Rivas-Marin E."/>
            <person name="Kohn T."/>
            <person name="Peeters S.H."/>
            <person name="Heuer A."/>
            <person name="Rast P."/>
            <person name="Oberbeckmann S."/>
            <person name="Bunk B."/>
            <person name="Jeske O."/>
            <person name="Meyerdierks A."/>
            <person name="Storesund J.E."/>
            <person name="Kallscheuer N."/>
            <person name="Luecker S."/>
            <person name="Lage O.M."/>
            <person name="Pohl T."/>
            <person name="Merkel B.J."/>
            <person name="Hornburger P."/>
            <person name="Mueller R.-W."/>
            <person name="Bruemmer F."/>
            <person name="Labrenz M."/>
            <person name="Spormann A.M."/>
            <person name="Op Den Camp H."/>
            <person name="Overmann J."/>
            <person name="Amann R."/>
            <person name="Jetten M.S.M."/>
            <person name="Mascher T."/>
            <person name="Medema M.H."/>
            <person name="Devos D.P."/>
            <person name="Kaster A.-K."/>
            <person name="Ovreas L."/>
            <person name="Rohde M."/>
            <person name="Galperin M.Y."/>
            <person name="Jogler C."/>
        </authorList>
    </citation>
    <scope>NUCLEOTIDE SEQUENCE [LARGE SCALE GENOMIC DNA]</scope>
    <source>
        <strain evidence="4 5">Poly51</strain>
    </source>
</reference>
<accession>A0A5C6FFC3</accession>
<keyword evidence="4" id="KW-0946">Virion</keyword>
<feature type="domain" description="PKD" evidence="2">
    <location>
        <begin position="1355"/>
        <end position="1439"/>
    </location>
</feature>
<dbReference type="SMART" id="SM00089">
    <property type="entry name" value="PKD"/>
    <property type="match status" value="4"/>
</dbReference>
<dbReference type="Proteomes" id="UP000318288">
    <property type="component" value="Unassembled WGS sequence"/>
</dbReference>
<dbReference type="InterPro" id="IPR014867">
    <property type="entry name" value="Spore_coat_CotH_CotH2/3/7"/>
</dbReference>
<dbReference type="InterPro" id="IPR001322">
    <property type="entry name" value="Lamin_tail_dom"/>
</dbReference>
<proteinExistence type="predicted"/>
<feature type="compositionally biased region" description="Basic residues" evidence="1">
    <location>
        <begin position="22"/>
        <end position="31"/>
    </location>
</feature>
<keyword evidence="4" id="KW-0167">Capsid protein</keyword>
<dbReference type="InterPro" id="IPR022409">
    <property type="entry name" value="PKD/Chitinase_dom"/>
</dbReference>
<dbReference type="InterPro" id="IPR002105">
    <property type="entry name" value="Dockerin_1_rpt"/>
</dbReference>
<dbReference type="InterPro" id="IPR036439">
    <property type="entry name" value="Dockerin_dom_sf"/>
</dbReference>
<dbReference type="OrthoDB" id="219915at2"/>
<dbReference type="SUPFAM" id="SSF49299">
    <property type="entry name" value="PKD domain"/>
    <property type="match status" value="4"/>
</dbReference>
<dbReference type="PROSITE" id="PS51841">
    <property type="entry name" value="LTD"/>
    <property type="match status" value="4"/>
</dbReference>
<evidence type="ECO:0000259" key="2">
    <source>
        <dbReference type="PROSITE" id="PS50093"/>
    </source>
</evidence>
<evidence type="ECO:0000256" key="1">
    <source>
        <dbReference type="SAM" id="MobiDB-lite"/>
    </source>
</evidence>
<dbReference type="Pfam" id="PF18911">
    <property type="entry name" value="PKD_4"/>
    <property type="match status" value="4"/>
</dbReference>
<keyword evidence="5" id="KW-1185">Reference proteome</keyword>
<sequence>MPKPQDFLSRAFSRLSGSRDRKTTRRRRPSRRLSAEALEARQLLAGDLFINEIMASNTTTIEDPDEAGAFEDWVEIYNAGTTAVDLGGMYLTDDVDAPTQWQFPTGSTIAAGGFLLIWADSEPEQGDNHASFKLSASGETVALYDTDGTTLVDSIEFGEQVTDIAFGRSPDGSETLSVLTTPTPGAANSVVGEANLAPTANAGGPYFGTTADTISLSAASSSDSDGSIATYAWDLDHDGEYDDATGESVSFSSTTVGTFVVGLQVTDDDGATSVDTGTIKISQVGEVASPWEAVTIDDEAAAFFDDTYVHELSITFEDDDWYNTLFTSHDTDAADPYFQANFVADGVALDNVGVRFKGNSSFSGSGVKKSIKIDFNEYEDLTFMGMKKLNLNNNFNDPTMLREKLFYDYASNFVEGVGRAVFTRVTINGEFYGLYTAVEQVDSTFTQSRFGDDEDGNLYKGTASDDAVLSDPQADFGSDLTYLGTDQAAYEAFYELKTNEAANDYSQLIEMIDVLNNTPSAELADAIEPLLDVQDTLASLALNNLFVNLDSYSGAAHNYYLYDRDDTGQFTHLLWDANESFGTFTQFVDRGTNVVQLDPFFLPVGTGGRPGQPVEEELRPLAENLWAVDEYSTDYLRDLQQMLEQGFDVTSATARINKLADLIRADVSEDPNKQFTTAQFELNLTNNVTAGNRTLYGLTSFIGNRSSYLTSALSQYDLEPESVGVYINEIMADNDATIEDPDEAGAFEDWIELYNPGTTPVDLSGLYLTDDATDPTQWEFPRGSTIDAGGYLIIWADGDTDQGDNHASFKLSAGGESVLLYNNDGSTLVDSITFGQQTTDVSYGRFPDGSSTLNVLSAATPGASNTNDTTPNNVAPTAEAGGPYTGTVGGTINLSGATSTDSDGTIASYAWDLDNDGLYDDAITATATFNAAATGTFTVGLQVTDDDGATSTDTATVTVNIESAAIFINEIMADNDATIEDPDEAGAFEDWIELYNPGTTSVDLSGFYLTDDAADSTQWQFPAGSTIDAGGYLIIWADDEIDQGDNHASFKLSAGGESVLLYNVDGTTLVDSVTFGEQTTDISYGRFPDGSSTLTVLSAASPGATNTNEVIENIAPTAEAGGPYTGTVGEMITLSGATSTDPDGTITSYAWDLDNDGQYDDATGVTAMFTATATGTFTVGLQVTDDDGATNANTASVTVTADASVIFINEIMADNDTTIEDPDETGAFEDWIELFNSGTDSVDLSGYYLTDDAADATQWQFPVGSTIAAGGYLIIWADGDTDQGNSHASFKLSAGGESVLLYNVDGTTLVDSVTFGEQTTDISYGRFPDGSATLTVLSAATPGATNTNDVIANIAPTAEAGGPYSGTVGDTITLSGATSTDTDGTIETYAWDLDNDGLYDDATGVTASYSAAAAGTFTVGLQVTDDAGATSTDTATIAVGVATTPGLVLTQTNGSTIVSESGLTDTISVSLSSQPAASVTVGIVSKDTGEVTVSISQLTFTPENWSVPQEITLSAADDQLDDGSQSTTVTFSITSTDADYGALANVDVDVTTHDVSTSNSPTRIYTPDFVTRIHVIPGDSIPTAILFQAVADAEISVIPINTASVGQTIRIVDQSVSQVDFFAEGVTRATITAGGLYAIIFESHEESRSYTVQSTAGTDAFIPSAPTNFLQSTDTNGDSRTTAIDALVIINQLSRLETAESEELPSALMYDVNHDGNTTALDALLVINQLSHQSLAPSEGEFVPSVVQQILPLSNSLTTTIADDECDSIALDDESLSADSTTLSEMTSFQSRSSAVAQLVEEGESAVSEDDLDLLASDLQQTLGLRQLLASQRS</sequence>
<dbReference type="GO" id="GO:0000272">
    <property type="term" value="P:polysaccharide catabolic process"/>
    <property type="evidence" value="ECO:0007669"/>
    <property type="project" value="InterPro"/>
</dbReference>